<accession>A0ABX7YW58</accession>
<evidence type="ECO:0000313" key="3">
    <source>
        <dbReference type="Proteomes" id="UP000679575"/>
    </source>
</evidence>
<gene>
    <name evidence="2" type="ORF">KDN34_05380</name>
</gene>
<dbReference type="EMBL" id="CP073587">
    <property type="protein sequence ID" value="QUN06880.1"/>
    <property type="molecule type" value="Genomic_DNA"/>
</dbReference>
<sequence length="610" mass="65275">MNPINGTIPPDLPGSVPPVAGNSTVLPVNIDISGDELQITLQGKQFTLQTIDVQQQLKLMLQQGKAAALELQNPLPEVMQGRASQLLVLAEAIQIKLPDALTQLASQNGIPMPLLMQLASRPQGYPLPPVTVEKNDMRFAGGTVITIPQNVKLPTGQYLAKVVADGETLQLKLEPVTHRFDISLKATTNAVTATPATPAQAAIVTSKPDISAIFSHWIKSLEQVPAPPIKSTADTASAIPITASSTVSVSPATSTPASATQSVDMIKMATASNTQGTTVKADTAAIPLDKPLPLSSQSQPSSQINKPVDIPAPQQTAETPVNIAEPPAQTAGTLPASLNFLQKAFNKLGAVPRTELHAMEVKQNVASELLKLLPALQPKPLSNLAEPVTLMAEMAAQMRFQPSAPITAPNATQSDAVSTILQLLIGVKAFSQQQHISPRLRQYLQALQTRINIAPQLLQALQNNDSLENVNHMAQSIRLYQQASADNQGQCWYVTLPYYLDQRQEQLEAKFEHTAQGSEGADKRSQWQLQLKFNLSGGALLAKAQMQNHSVNLHFIGSSQLLIDKVSNHFAALSTKLTQIGLTPAELSAHVAPVPATLLPGDHYLVQIKA</sequence>
<name>A0ABX7YW58_9GAMM</name>
<keyword evidence="3" id="KW-1185">Reference proteome</keyword>
<reference evidence="2 3" key="1">
    <citation type="submission" date="2021-04" db="EMBL/GenBank/DDBJ databases">
        <title>Novel species identification of genus Shewanella.</title>
        <authorList>
            <person name="Liu G."/>
        </authorList>
    </citation>
    <scope>NUCLEOTIDE SEQUENCE [LARGE SCALE GENOMIC DNA]</scope>
    <source>
        <strain evidence="2 3">FJAT-54481</strain>
    </source>
</reference>
<protein>
    <recommendedName>
        <fullName evidence="4">Flagellar hook-length control protein-like C-terminal domain-containing protein</fullName>
    </recommendedName>
</protein>
<feature type="region of interest" description="Disordered" evidence="1">
    <location>
        <begin position="289"/>
        <end position="308"/>
    </location>
</feature>
<dbReference type="RefSeq" id="WP_212595887.1">
    <property type="nucleotide sequence ID" value="NZ_CP073587.1"/>
</dbReference>
<dbReference type="Proteomes" id="UP000679575">
    <property type="component" value="Chromosome"/>
</dbReference>
<evidence type="ECO:0000313" key="2">
    <source>
        <dbReference type="EMBL" id="QUN06880.1"/>
    </source>
</evidence>
<organism evidence="2 3">
    <name type="scientific">Shewanella yunxiaonensis</name>
    <dbReference type="NCBI Taxonomy" id="2829809"/>
    <lineage>
        <taxon>Bacteria</taxon>
        <taxon>Pseudomonadati</taxon>
        <taxon>Pseudomonadota</taxon>
        <taxon>Gammaproteobacteria</taxon>
        <taxon>Alteromonadales</taxon>
        <taxon>Shewanellaceae</taxon>
        <taxon>Shewanella</taxon>
    </lineage>
</organism>
<evidence type="ECO:0000256" key="1">
    <source>
        <dbReference type="SAM" id="MobiDB-lite"/>
    </source>
</evidence>
<feature type="compositionally biased region" description="Low complexity" evidence="1">
    <location>
        <begin position="291"/>
        <end position="303"/>
    </location>
</feature>
<proteinExistence type="predicted"/>
<evidence type="ECO:0008006" key="4">
    <source>
        <dbReference type="Google" id="ProtNLM"/>
    </source>
</evidence>